<dbReference type="PROSITE" id="PS50977">
    <property type="entry name" value="HTH_TETR_2"/>
    <property type="match status" value="1"/>
</dbReference>
<dbReference type="RefSeq" id="WP_205106627.1">
    <property type="nucleotide sequence ID" value="NZ_BAAAHT010000017.1"/>
</dbReference>
<dbReference type="InterPro" id="IPR050109">
    <property type="entry name" value="HTH-type_TetR-like_transc_reg"/>
</dbReference>
<comment type="caution">
    <text evidence="5">The sequence shown here is derived from an EMBL/GenBank/DDBJ whole genome shotgun (WGS) entry which is preliminary data.</text>
</comment>
<dbReference type="EMBL" id="JAFBBU010000001">
    <property type="protein sequence ID" value="MBM7470949.1"/>
    <property type="molecule type" value="Genomic_DNA"/>
</dbReference>
<dbReference type="InterPro" id="IPR036271">
    <property type="entry name" value="Tet_transcr_reg_TetR-rel_C_sf"/>
</dbReference>
<protein>
    <submittedName>
        <fullName evidence="5">AcrR family transcriptional regulator</fullName>
    </submittedName>
</protein>
<dbReference type="Gene3D" id="1.10.357.10">
    <property type="entry name" value="Tetracycline Repressor, domain 2"/>
    <property type="match status" value="1"/>
</dbReference>
<gene>
    <name evidence="5" type="ORF">JOE66_000583</name>
</gene>
<keyword evidence="6" id="KW-1185">Reference proteome</keyword>
<evidence type="ECO:0000256" key="2">
    <source>
        <dbReference type="PROSITE-ProRule" id="PRU00335"/>
    </source>
</evidence>
<name>A0ABS2L1Q1_9MICO</name>
<dbReference type="Proteomes" id="UP000776164">
    <property type="component" value="Unassembled WGS sequence"/>
</dbReference>
<dbReference type="InterPro" id="IPR001647">
    <property type="entry name" value="HTH_TetR"/>
</dbReference>
<dbReference type="Gene3D" id="1.10.10.60">
    <property type="entry name" value="Homeodomain-like"/>
    <property type="match status" value="1"/>
</dbReference>
<proteinExistence type="predicted"/>
<dbReference type="PANTHER" id="PTHR30055:SF148">
    <property type="entry name" value="TETR-FAMILY TRANSCRIPTIONAL REGULATOR"/>
    <property type="match status" value="1"/>
</dbReference>
<evidence type="ECO:0000313" key="6">
    <source>
        <dbReference type="Proteomes" id="UP000776164"/>
    </source>
</evidence>
<dbReference type="InterPro" id="IPR009057">
    <property type="entry name" value="Homeodomain-like_sf"/>
</dbReference>
<evidence type="ECO:0000259" key="4">
    <source>
        <dbReference type="PROSITE" id="PS50977"/>
    </source>
</evidence>
<dbReference type="PANTHER" id="PTHR30055">
    <property type="entry name" value="HTH-TYPE TRANSCRIPTIONAL REGULATOR RUTR"/>
    <property type="match status" value="1"/>
</dbReference>
<feature type="domain" description="HTH tetR-type" evidence="4">
    <location>
        <begin position="36"/>
        <end position="96"/>
    </location>
</feature>
<feature type="DNA-binding region" description="H-T-H motif" evidence="2">
    <location>
        <begin position="59"/>
        <end position="78"/>
    </location>
</feature>
<evidence type="ECO:0000313" key="5">
    <source>
        <dbReference type="EMBL" id="MBM7470949.1"/>
    </source>
</evidence>
<accession>A0ABS2L1Q1</accession>
<dbReference type="Pfam" id="PF00440">
    <property type="entry name" value="TetR_N"/>
    <property type="match status" value="1"/>
</dbReference>
<reference evidence="5 6" key="1">
    <citation type="submission" date="2021-01" db="EMBL/GenBank/DDBJ databases">
        <title>Sequencing the genomes of 1000 actinobacteria strains.</title>
        <authorList>
            <person name="Klenk H.-P."/>
        </authorList>
    </citation>
    <scope>NUCLEOTIDE SEQUENCE [LARGE SCALE GENOMIC DNA]</scope>
    <source>
        <strain evidence="5 6">DSM 13057</strain>
    </source>
</reference>
<keyword evidence="1 2" id="KW-0238">DNA-binding</keyword>
<dbReference type="SUPFAM" id="SSF48498">
    <property type="entry name" value="Tetracyclin repressor-like, C-terminal domain"/>
    <property type="match status" value="1"/>
</dbReference>
<evidence type="ECO:0000256" key="3">
    <source>
        <dbReference type="SAM" id="MobiDB-lite"/>
    </source>
</evidence>
<evidence type="ECO:0000256" key="1">
    <source>
        <dbReference type="ARBA" id="ARBA00023125"/>
    </source>
</evidence>
<sequence length="212" mass="22595">MADDAPLLPKPGVEPPDVQKPGAQSVGAQKPGAQKSATVALILSTTLDILRTRGPAAVNIEAVSAASGIAKTTIYRRYENRDALLEAAILSVVINPVPPADTAYIEQLRWVIRQSRDGVENILGMGGVSAILAGQDRQFMDLIRGMLVPWIALVRSLLVAGVASGELRADVDVDVALNFILGSSLGEFIRVGTVSDDWSERVLTMVWRMVGP</sequence>
<dbReference type="SUPFAM" id="SSF46689">
    <property type="entry name" value="Homeodomain-like"/>
    <property type="match status" value="1"/>
</dbReference>
<feature type="region of interest" description="Disordered" evidence="3">
    <location>
        <begin position="1"/>
        <end position="31"/>
    </location>
</feature>
<organism evidence="5 6">
    <name type="scientific">Subtercola frigoramans</name>
    <dbReference type="NCBI Taxonomy" id="120298"/>
    <lineage>
        <taxon>Bacteria</taxon>
        <taxon>Bacillati</taxon>
        <taxon>Actinomycetota</taxon>
        <taxon>Actinomycetes</taxon>
        <taxon>Micrococcales</taxon>
        <taxon>Microbacteriaceae</taxon>
        <taxon>Subtercola</taxon>
    </lineage>
</organism>